<evidence type="ECO:0000256" key="1">
    <source>
        <dbReference type="SAM" id="MobiDB-lite"/>
    </source>
</evidence>
<reference evidence="2 3" key="1">
    <citation type="submission" date="2016-09" db="EMBL/GenBank/DDBJ databases">
        <title>Whole-genome sequencing of Staphylococcus pseudintermedius phages.</title>
        <authorList>
            <person name="Breteau M."/>
            <person name="Kot W."/>
            <person name="Vogensen F.K."/>
            <person name="Moodley A."/>
            <person name="Wellington E.M.H."/>
            <person name="Hodgson D.A."/>
        </authorList>
    </citation>
    <scope>NUCLEOTIDE SEQUENCE [LARGE SCALE GENOMIC DNA]</scope>
</reference>
<dbReference type="Pfam" id="PF06199">
    <property type="entry name" value="Phage_tail_2"/>
    <property type="match status" value="1"/>
</dbReference>
<feature type="compositionally biased region" description="Polar residues" evidence="1">
    <location>
        <begin position="171"/>
        <end position="181"/>
    </location>
</feature>
<organism evidence="2 3">
    <name type="scientific">Staphylococcus phage SpT5</name>
    <dbReference type="NCBI Taxonomy" id="1913448"/>
    <lineage>
        <taxon>Viruses</taxon>
        <taxon>Duplodnaviria</taxon>
        <taxon>Heunggongvirae</taxon>
        <taxon>Uroviricota</taxon>
        <taxon>Caudoviricetes</taxon>
        <taxon>Coventryvirus</taxon>
        <taxon>Coventryvirus SN8</taxon>
    </lineage>
</organism>
<evidence type="ECO:0000313" key="2">
    <source>
        <dbReference type="EMBL" id="APD19812.1"/>
    </source>
</evidence>
<proteinExistence type="predicted"/>
<dbReference type="InterPro" id="IPR011855">
    <property type="entry name" value="Phgtail_TP901_1"/>
</dbReference>
<accession>A0A1J0MFB8</accession>
<dbReference type="NCBIfam" id="TIGR02126">
    <property type="entry name" value="phgtail_TP901_1"/>
    <property type="match status" value="1"/>
</dbReference>
<dbReference type="InterPro" id="IPR022345">
    <property type="entry name" value="Phage_69_Orf23_MTP"/>
</dbReference>
<dbReference type="PRINTS" id="PR01997">
    <property type="entry name" value="MTP2FAMILY"/>
</dbReference>
<gene>
    <name evidence="2" type="ORF">SpT5_064</name>
</gene>
<dbReference type="PRINTS" id="PR01998">
    <property type="entry name" value="MTP2STAPHYLO"/>
</dbReference>
<evidence type="ECO:0000313" key="3">
    <source>
        <dbReference type="Proteomes" id="UP000221331"/>
    </source>
</evidence>
<sequence>MAKKDSKDRLFLFRIAGQKVDAKKMMFLTEYSVSLEADSENEDTMDDSYSTGGSLENTISATAKMDYRDSFADEVEDAVRDGIIYEAWEIESKVEGKGENEGKFKAKYYQGKFKKFESKGEVKGVDEYETEFNVFGKYQRGFATIPETIKTKLELAGYRFHNTTKDDPATEITQNIPQPTVDTEDMEDSSGDMVSGVAKPTNVQAVPNAKSVSISAE</sequence>
<protein>
    <submittedName>
        <fullName evidence="2">Major tail protein</fullName>
    </submittedName>
</protein>
<name>A0A1J0MFB8_9CAUD</name>
<dbReference type="EMBL" id="KX827368">
    <property type="protein sequence ID" value="APD19812.1"/>
    <property type="molecule type" value="Genomic_DNA"/>
</dbReference>
<dbReference type="Proteomes" id="UP000221331">
    <property type="component" value="Segment"/>
</dbReference>
<feature type="region of interest" description="Disordered" evidence="1">
    <location>
        <begin position="164"/>
        <end position="201"/>
    </location>
</feature>